<dbReference type="STRING" id="946122.A0A0C2TJQ7"/>
<dbReference type="EMBL" id="KN818232">
    <property type="protein sequence ID" value="KIL67249.1"/>
    <property type="molecule type" value="Genomic_DNA"/>
</dbReference>
<evidence type="ECO:0000313" key="4">
    <source>
        <dbReference type="EMBL" id="KIL67249.1"/>
    </source>
</evidence>
<dbReference type="Gene3D" id="3.40.50.300">
    <property type="entry name" value="P-loop containing nucleotide triphosphate hydrolases"/>
    <property type="match status" value="1"/>
</dbReference>
<dbReference type="AlphaFoldDB" id="A0A0C2TJQ7"/>
<evidence type="ECO:0000259" key="3">
    <source>
        <dbReference type="Pfam" id="PF24883"/>
    </source>
</evidence>
<dbReference type="Proteomes" id="UP000054549">
    <property type="component" value="Unassembled WGS sequence"/>
</dbReference>
<reference evidence="4 5" key="1">
    <citation type="submission" date="2014-04" db="EMBL/GenBank/DDBJ databases">
        <title>Evolutionary Origins and Diversification of the Mycorrhizal Mutualists.</title>
        <authorList>
            <consortium name="DOE Joint Genome Institute"/>
            <consortium name="Mycorrhizal Genomics Consortium"/>
            <person name="Kohler A."/>
            <person name="Kuo A."/>
            <person name="Nagy L.G."/>
            <person name="Floudas D."/>
            <person name="Copeland A."/>
            <person name="Barry K.W."/>
            <person name="Cichocki N."/>
            <person name="Veneault-Fourrey C."/>
            <person name="LaButti K."/>
            <person name="Lindquist E.A."/>
            <person name="Lipzen A."/>
            <person name="Lundell T."/>
            <person name="Morin E."/>
            <person name="Murat C."/>
            <person name="Riley R."/>
            <person name="Ohm R."/>
            <person name="Sun H."/>
            <person name="Tunlid A."/>
            <person name="Henrissat B."/>
            <person name="Grigoriev I.V."/>
            <person name="Hibbett D.S."/>
            <person name="Martin F."/>
        </authorList>
    </citation>
    <scope>NUCLEOTIDE SEQUENCE [LARGE SCALE GENOMIC DNA]</scope>
    <source>
        <strain evidence="4 5">Koide BX008</strain>
    </source>
</reference>
<accession>A0A0C2TJQ7</accession>
<dbReference type="OrthoDB" id="2683869at2759"/>
<evidence type="ECO:0000256" key="1">
    <source>
        <dbReference type="ARBA" id="ARBA00022737"/>
    </source>
</evidence>
<keyword evidence="5" id="KW-1185">Reference proteome</keyword>
<organism evidence="4 5">
    <name type="scientific">Amanita muscaria (strain Koide BX008)</name>
    <dbReference type="NCBI Taxonomy" id="946122"/>
    <lineage>
        <taxon>Eukaryota</taxon>
        <taxon>Fungi</taxon>
        <taxon>Dikarya</taxon>
        <taxon>Basidiomycota</taxon>
        <taxon>Agaricomycotina</taxon>
        <taxon>Agaricomycetes</taxon>
        <taxon>Agaricomycetidae</taxon>
        <taxon>Agaricales</taxon>
        <taxon>Pluteineae</taxon>
        <taxon>Amanitaceae</taxon>
        <taxon>Amanita</taxon>
    </lineage>
</organism>
<feature type="compositionally biased region" description="Polar residues" evidence="2">
    <location>
        <begin position="56"/>
        <end position="65"/>
    </location>
</feature>
<feature type="domain" description="Nephrocystin 3-like N-terminal" evidence="3">
    <location>
        <begin position="106"/>
        <end position="263"/>
    </location>
</feature>
<dbReference type="HOGENOM" id="CLU_000288_6_18_1"/>
<name>A0A0C2TJQ7_AMAMK</name>
<sequence length="601" mass="67960">MGNFNSRHMLHSSLKPQNRSTTMLSSDSSASIQQPLQSPQINDQNNNGLGSNNIDASGNYQSNITPPEDDEAQLDRPLDRYVSKDALLDSIHSPPVCHPRTRITVRNEIGKWMDESGFAKSSLLWLNGPAGVGKSVIAKTISGLHGQVVAAFFFSTSSDRSAAMLVPTLAWQLARNIPDTKKHIIASLKNSSSLLTSELGAQFDLLILQPLKKSTTTLKSRPVMVIDGVDECTDESMLARFLRVLVQAGERGDMPVRFIICSRPEPWIRAILGRVSDVNTTANEQLLERIPSFVRYSSRTELHLRGFTKFLQDVRELYRPIWLGVDKEAPSPSDALDKNYHRRVISRIQIGLSEESRKDVARYLTDKFYEIRHPGDGSSPSDISDLVEASRGQFLYAATIVKLLDEDGHHPRDVLEMIRGSSLPSPDLNKLYKAILRRAQDTIRNQAIEGGLDYQTEWRRMMDSLAILIFFAENVHFFVPKSFPVIESLLGLKRGKLTRNLRGMHSVLNIVPGESVRVHHRSFLDFLQSQERTGEYYISYSTAFRRVLILMGRTGLRGLRFNIFHGRLCIQDMTVAYHESFWYFFLIHTCHLLCLSLQYVG</sequence>
<keyword evidence="1" id="KW-0677">Repeat</keyword>
<protein>
    <recommendedName>
        <fullName evidence="3">Nephrocystin 3-like N-terminal domain-containing protein</fullName>
    </recommendedName>
</protein>
<feature type="compositionally biased region" description="Low complexity" evidence="2">
    <location>
        <begin position="41"/>
        <end position="55"/>
    </location>
</feature>
<dbReference type="Pfam" id="PF24883">
    <property type="entry name" value="NPHP3_N"/>
    <property type="match status" value="1"/>
</dbReference>
<dbReference type="PANTHER" id="PTHR10039:SF14">
    <property type="entry name" value="NACHT DOMAIN-CONTAINING PROTEIN"/>
    <property type="match status" value="1"/>
</dbReference>
<gene>
    <name evidence="4" type="ORF">M378DRAFT_298424</name>
</gene>
<dbReference type="PANTHER" id="PTHR10039">
    <property type="entry name" value="AMELOGENIN"/>
    <property type="match status" value="1"/>
</dbReference>
<proteinExistence type="predicted"/>
<dbReference type="InParanoid" id="A0A0C2TJQ7"/>
<dbReference type="SUPFAM" id="SSF52540">
    <property type="entry name" value="P-loop containing nucleoside triphosphate hydrolases"/>
    <property type="match status" value="1"/>
</dbReference>
<dbReference type="InterPro" id="IPR027417">
    <property type="entry name" value="P-loop_NTPase"/>
</dbReference>
<evidence type="ECO:0000313" key="5">
    <source>
        <dbReference type="Proteomes" id="UP000054549"/>
    </source>
</evidence>
<dbReference type="InterPro" id="IPR056884">
    <property type="entry name" value="NPHP3-like_N"/>
</dbReference>
<feature type="compositionally biased region" description="Low complexity" evidence="2">
    <location>
        <begin position="20"/>
        <end position="31"/>
    </location>
</feature>
<feature type="region of interest" description="Disordered" evidence="2">
    <location>
        <begin position="1"/>
        <end position="73"/>
    </location>
</feature>
<evidence type="ECO:0000256" key="2">
    <source>
        <dbReference type="SAM" id="MobiDB-lite"/>
    </source>
</evidence>